<evidence type="ECO:0000313" key="2">
    <source>
        <dbReference type="Proteomes" id="UP001380953"/>
    </source>
</evidence>
<name>A0ACC6PBN5_9BACL</name>
<organism evidence="1 2">
    <name type="scientific">Saccharibacillus sacchari</name>
    <dbReference type="NCBI Taxonomy" id="456493"/>
    <lineage>
        <taxon>Bacteria</taxon>
        <taxon>Bacillati</taxon>
        <taxon>Bacillota</taxon>
        <taxon>Bacilli</taxon>
        <taxon>Bacillales</taxon>
        <taxon>Paenibacillaceae</taxon>
        <taxon>Saccharibacillus</taxon>
    </lineage>
</organism>
<keyword evidence="2" id="KW-1185">Reference proteome</keyword>
<dbReference type="EMBL" id="JBBKAR010000033">
    <property type="protein sequence ID" value="MEJ8304339.1"/>
    <property type="molecule type" value="Genomic_DNA"/>
</dbReference>
<evidence type="ECO:0000313" key="1">
    <source>
        <dbReference type="EMBL" id="MEJ8304339.1"/>
    </source>
</evidence>
<sequence length="197" mass="21468">MADRPVFRAAEAATPELTVKEQKKLKAALIARGADRQDEAALLELASSKKKAERKLAYQALAKLGSETAVDCLVNELGFADEEVVCEALQRFRPASAAEPLVTFAEQKWKQYEDLAIPIGLAFAGVLTACACIDPHTIKPEALNRLLAVAEQAAAIEPEPADPENPYAYIETELEIQRVNVLARGILQELDERQSGL</sequence>
<comment type="caution">
    <text evidence="1">The sequence shown here is derived from an EMBL/GenBank/DDBJ whole genome shotgun (WGS) entry which is preliminary data.</text>
</comment>
<reference evidence="1" key="1">
    <citation type="submission" date="2024-03" db="EMBL/GenBank/DDBJ databases">
        <title>Whole genome sequecning of epiphytes from Marcgravia umbellata leaves.</title>
        <authorList>
            <person name="Kumar G."/>
            <person name="Savka M.A."/>
        </authorList>
    </citation>
    <scope>NUCLEOTIDE SEQUENCE</scope>
    <source>
        <strain evidence="1">RIT_BL5</strain>
    </source>
</reference>
<protein>
    <submittedName>
        <fullName evidence="1">Uncharacterized protein</fullName>
    </submittedName>
</protein>
<gene>
    <name evidence="1" type="ORF">WKI47_10595</name>
</gene>
<accession>A0ACC6PBN5</accession>
<dbReference type="Proteomes" id="UP001380953">
    <property type="component" value="Unassembled WGS sequence"/>
</dbReference>
<proteinExistence type="predicted"/>